<reference evidence="2" key="1">
    <citation type="submission" date="2016-10" db="EMBL/GenBank/DDBJ databases">
        <authorList>
            <person name="Varghese N."/>
        </authorList>
    </citation>
    <scope>NUCLEOTIDE SEQUENCE [LARGE SCALE GENOMIC DNA]</scope>
    <source>
        <strain evidence="2">HL 19</strain>
    </source>
</reference>
<dbReference type="EMBL" id="FMUN01000010">
    <property type="protein sequence ID" value="SCY65498.1"/>
    <property type="molecule type" value="Genomic_DNA"/>
</dbReference>
<dbReference type="RefSeq" id="WP_054964646.1">
    <property type="nucleotide sequence ID" value="NZ_FMUN01000010.1"/>
</dbReference>
<protein>
    <submittedName>
        <fullName evidence="1">Predicted nuclease (RNAse H fold)</fullName>
    </submittedName>
</protein>
<name>A0A0P9EH47_9GAMM</name>
<dbReference type="InterPro" id="IPR007362">
    <property type="entry name" value="DUF429"/>
</dbReference>
<gene>
    <name evidence="1" type="ORF">SAMN05661077_0044</name>
</gene>
<dbReference type="AlphaFoldDB" id="A0A0P9EH47"/>
<accession>A0A0P9EH47</accession>
<keyword evidence="2" id="KW-1185">Reference proteome</keyword>
<sequence>MAIVAGVDGCPGGWLCLWGDPERGALSAGILERLEDLLGLEPRPVAVGVDVPIGLPERGVRACDREARRLLGRPRASSVFPAPLRPMLAADSYREACRIGEGKDGRRLSRQAWNILPKVREMDAFLAADPSRAEWVHEVHPETSFAVWNGGVPMAHNKKTAAGAAERNLLAEGWLGTAWPYARSGLPASGYARDDLLDAVAALWSARRIAVGEALRRPPEPERDARGLAMEIRA</sequence>
<proteinExistence type="predicted"/>
<evidence type="ECO:0000313" key="2">
    <source>
        <dbReference type="Proteomes" id="UP000183104"/>
    </source>
</evidence>
<dbReference type="Proteomes" id="UP000183104">
    <property type="component" value="Unassembled WGS sequence"/>
</dbReference>
<dbReference type="STRING" id="381306.AN478_00370"/>
<organism evidence="1 2">
    <name type="scientific">Thiohalorhabdus denitrificans</name>
    <dbReference type="NCBI Taxonomy" id="381306"/>
    <lineage>
        <taxon>Bacteria</taxon>
        <taxon>Pseudomonadati</taxon>
        <taxon>Pseudomonadota</taxon>
        <taxon>Gammaproteobacteria</taxon>
        <taxon>Thiohalorhabdales</taxon>
        <taxon>Thiohalorhabdaceae</taxon>
        <taxon>Thiohalorhabdus</taxon>
    </lineage>
</organism>
<dbReference type="Pfam" id="PF04250">
    <property type="entry name" value="DUF429"/>
    <property type="match status" value="1"/>
</dbReference>
<evidence type="ECO:0000313" key="1">
    <source>
        <dbReference type="EMBL" id="SCY65498.1"/>
    </source>
</evidence>